<evidence type="ECO:0000313" key="2">
    <source>
        <dbReference type="Proteomes" id="UP000265520"/>
    </source>
</evidence>
<evidence type="ECO:0000313" key="1">
    <source>
        <dbReference type="EMBL" id="MCI36741.1"/>
    </source>
</evidence>
<reference evidence="1 2" key="1">
    <citation type="journal article" date="2018" name="Front. Plant Sci.">
        <title>Red Clover (Trifolium pratense) and Zigzag Clover (T. medium) - A Picture of Genomic Similarities and Differences.</title>
        <authorList>
            <person name="Dluhosova J."/>
            <person name="Istvanek J."/>
            <person name="Nedelnik J."/>
            <person name="Repkova J."/>
        </authorList>
    </citation>
    <scope>NUCLEOTIDE SEQUENCE [LARGE SCALE GENOMIC DNA]</scope>
    <source>
        <strain evidence="2">cv. 10/8</strain>
        <tissue evidence="1">Leaf</tissue>
    </source>
</reference>
<proteinExistence type="predicted"/>
<protein>
    <submittedName>
        <fullName evidence="1">Uncharacterized protein</fullName>
    </submittedName>
</protein>
<dbReference type="EMBL" id="LXQA010236985">
    <property type="protein sequence ID" value="MCI36741.1"/>
    <property type="molecule type" value="Genomic_DNA"/>
</dbReference>
<dbReference type="Proteomes" id="UP000265520">
    <property type="component" value="Unassembled WGS sequence"/>
</dbReference>
<comment type="caution">
    <text evidence="1">The sequence shown here is derived from an EMBL/GenBank/DDBJ whole genome shotgun (WGS) entry which is preliminary data.</text>
</comment>
<feature type="non-terminal residue" evidence="1">
    <location>
        <position position="50"/>
    </location>
</feature>
<dbReference type="AlphaFoldDB" id="A0A392RJI5"/>
<keyword evidence="2" id="KW-1185">Reference proteome</keyword>
<name>A0A392RJI5_9FABA</name>
<organism evidence="1 2">
    <name type="scientific">Trifolium medium</name>
    <dbReference type="NCBI Taxonomy" id="97028"/>
    <lineage>
        <taxon>Eukaryota</taxon>
        <taxon>Viridiplantae</taxon>
        <taxon>Streptophyta</taxon>
        <taxon>Embryophyta</taxon>
        <taxon>Tracheophyta</taxon>
        <taxon>Spermatophyta</taxon>
        <taxon>Magnoliopsida</taxon>
        <taxon>eudicotyledons</taxon>
        <taxon>Gunneridae</taxon>
        <taxon>Pentapetalae</taxon>
        <taxon>rosids</taxon>
        <taxon>fabids</taxon>
        <taxon>Fabales</taxon>
        <taxon>Fabaceae</taxon>
        <taxon>Papilionoideae</taxon>
        <taxon>50 kb inversion clade</taxon>
        <taxon>NPAAA clade</taxon>
        <taxon>Hologalegina</taxon>
        <taxon>IRL clade</taxon>
        <taxon>Trifolieae</taxon>
        <taxon>Trifolium</taxon>
    </lineage>
</organism>
<sequence length="50" mass="4923">MLFGSKGCILSPSVASSWDALPGTNGCVSSPKCPAADGSRVLLLLLAACG</sequence>
<accession>A0A392RJI5</accession>